<sequence length="543" mass="61966">MEALNAPPLQSNGSNGTYGQLNAVLGTDISTFLAKFSICHVVVLFLCLSWGTSSVTTSRRIRVAGAPVHGYWSWFEPTWFFQMRYWKDAHKTIVSGYHKYKDSPFVLRRQDHDITILPTKYINELRNVPTAKLSRGKANSLEWGDQWAMRMLWAHSDWSIKAISENKGGQMVKYFEAIRRELDYAYDVEMPRISTDDWTEINIQPIIGKLLVRIIGKMIVGKPACRSEEWLHLGGHFTEDFVAASMIMRVLPKWLHPIFTNIIPQRHGLKNGIKEARAIIDPAIARHEEAKKKRAKGVEVDEEDSMLNWVVDNADMEEVKDILPQIVLSMFAPAAHTTAMAISNVLFDLCAHPEWAEKLRTEVTDVTKEFGPVGQRLPVKEWTGKLELLDGFFQESQRMSQPISITPNRYAHETVTFKDGLTLPKGALIGFVAVHNQIDPEITPNPETFDPMRSIRKRHSAPPEEREKHLAGHYTKENLAFGYGSQACPGRFYAVAVLKMVLSRIIVDYELKFKPGHLKPTKYHFLEFIIPDPTATLMMRKKK</sequence>
<evidence type="ECO:0000313" key="8">
    <source>
        <dbReference type="EMBL" id="KAK5630174.1"/>
    </source>
</evidence>
<gene>
    <name evidence="8" type="ORF">RRF57_005889</name>
</gene>
<comment type="cofactor">
    <cofactor evidence="1 7">
        <name>heme</name>
        <dbReference type="ChEBI" id="CHEBI:30413"/>
    </cofactor>
</comment>
<evidence type="ECO:0000256" key="2">
    <source>
        <dbReference type="ARBA" id="ARBA00010617"/>
    </source>
</evidence>
<evidence type="ECO:0008006" key="10">
    <source>
        <dbReference type="Google" id="ProtNLM"/>
    </source>
</evidence>
<reference evidence="8 9" key="1">
    <citation type="submission" date="2023-10" db="EMBL/GenBank/DDBJ databases">
        <title>Draft genome sequence of Xylaria bambusicola isolate GMP-LS, the root and basal stem rot pathogen of sugarcane in Indonesia.</title>
        <authorList>
            <person name="Selvaraj P."/>
            <person name="Muralishankar V."/>
            <person name="Muruganantham S."/>
            <person name="Sp S."/>
            <person name="Haryani S."/>
            <person name="Lau K.J.X."/>
            <person name="Naqvi N.I."/>
        </authorList>
    </citation>
    <scope>NUCLEOTIDE SEQUENCE [LARGE SCALE GENOMIC DNA]</scope>
    <source>
        <strain evidence="8">GMP-LS</strain>
    </source>
</reference>
<dbReference type="GO" id="GO:0016705">
    <property type="term" value="F:oxidoreductase activity, acting on paired donors, with incorporation or reduction of molecular oxygen"/>
    <property type="evidence" value="ECO:0007669"/>
    <property type="project" value="InterPro"/>
</dbReference>
<protein>
    <recommendedName>
        <fullName evidence="10">Cytochrome P450</fullName>
    </recommendedName>
</protein>
<dbReference type="Gene3D" id="1.10.630.10">
    <property type="entry name" value="Cytochrome P450"/>
    <property type="match status" value="1"/>
</dbReference>
<dbReference type="PANTHER" id="PTHR46206:SF9">
    <property type="entry name" value="CYTOCHROME P450"/>
    <property type="match status" value="1"/>
</dbReference>
<feature type="binding site" description="axial binding residue" evidence="7">
    <location>
        <position position="488"/>
    </location>
    <ligand>
        <name>heme</name>
        <dbReference type="ChEBI" id="CHEBI:30413"/>
    </ligand>
    <ligandPart>
        <name>Fe</name>
        <dbReference type="ChEBI" id="CHEBI:18248"/>
    </ligandPart>
</feature>
<keyword evidence="7" id="KW-0349">Heme</keyword>
<name>A0AAN7UMV3_9PEZI</name>
<dbReference type="AlphaFoldDB" id="A0AAN7UMV3"/>
<evidence type="ECO:0000313" key="9">
    <source>
        <dbReference type="Proteomes" id="UP001305414"/>
    </source>
</evidence>
<organism evidence="8 9">
    <name type="scientific">Xylaria bambusicola</name>
    <dbReference type="NCBI Taxonomy" id="326684"/>
    <lineage>
        <taxon>Eukaryota</taxon>
        <taxon>Fungi</taxon>
        <taxon>Dikarya</taxon>
        <taxon>Ascomycota</taxon>
        <taxon>Pezizomycotina</taxon>
        <taxon>Sordariomycetes</taxon>
        <taxon>Xylariomycetidae</taxon>
        <taxon>Xylariales</taxon>
        <taxon>Xylariaceae</taxon>
        <taxon>Xylaria</taxon>
    </lineage>
</organism>
<dbReference type="PANTHER" id="PTHR46206">
    <property type="entry name" value="CYTOCHROME P450"/>
    <property type="match status" value="1"/>
</dbReference>
<dbReference type="PRINTS" id="PR00465">
    <property type="entry name" value="EP450IV"/>
</dbReference>
<proteinExistence type="inferred from homology"/>
<dbReference type="GO" id="GO:0004497">
    <property type="term" value="F:monooxygenase activity"/>
    <property type="evidence" value="ECO:0007669"/>
    <property type="project" value="UniProtKB-KW"/>
</dbReference>
<keyword evidence="9" id="KW-1185">Reference proteome</keyword>
<comment type="similarity">
    <text evidence="2">Belongs to the cytochrome P450 family.</text>
</comment>
<keyword evidence="3 7" id="KW-0479">Metal-binding</keyword>
<dbReference type="GO" id="GO:0005506">
    <property type="term" value="F:iron ion binding"/>
    <property type="evidence" value="ECO:0007669"/>
    <property type="project" value="InterPro"/>
</dbReference>
<dbReference type="SUPFAM" id="SSF48264">
    <property type="entry name" value="Cytochrome P450"/>
    <property type="match status" value="1"/>
</dbReference>
<evidence type="ECO:0000256" key="7">
    <source>
        <dbReference type="PIRSR" id="PIRSR602403-1"/>
    </source>
</evidence>
<dbReference type="CDD" id="cd11041">
    <property type="entry name" value="CYP503A1-like"/>
    <property type="match status" value="1"/>
</dbReference>
<keyword evidence="4" id="KW-0560">Oxidoreductase</keyword>
<evidence type="ECO:0000256" key="1">
    <source>
        <dbReference type="ARBA" id="ARBA00001971"/>
    </source>
</evidence>
<dbReference type="EMBL" id="JAWHQM010000015">
    <property type="protein sequence ID" value="KAK5630174.1"/>
    <property type="molecule type" value="Genomic_DNA"/>
</dbReference>
<evidence type="ECO:0000256" key="5">
    <source>
        <dbReference type="ARBA" id="ARBA00023004"/>
    </source>
</evidence>
<dbReference type="InterPro" id="IPR036396">
    <property type="entry name" value="Cyt_P450_sf"/>
</dbReference>
<dbReference type="Pfam" id="PF00067">
    <property type="entry name" value="p450"/>
    <property type="match status" value="1"/>
</dbReference>
<dbReference type="InterPro" id="IPR002403">
    <property type="entry name" value="Cyt_P450_E_grp-IV"/>
</dbReference>
<dbReference type="GO" id="GO:0020037">
    <property type="term" value="F:heme binding"/>
    <property type="evidence" value="ECO:0007669"/>
    <property type="project" value="InterPro"/>
</dbReference>
<keyword evidence="5 7" id="KW-0408">Iron</keyword>
<comment type="caution">
    <text evidence="8">The sequence shown here is derived from an EMBL/GenBank/DDBJ whole genome shotgun (WGS) entry which is preliminary data.</text>
</comment>
<dbReference type="Proteomes" id="UP001305414">
    <property type="component" value="Unassembled WGS sequence"/>
</dbReference>
<accession>A0AAN7UMV3</accession>
<dbReference type="InterPro" id="IPR001128">
    <property type="entry name" value="Cyt_P450"/>
</dbReference>
<keyword evidence="6" id="KW-0503">Monooxygenase</keyword>
<evidence type="ECO:0000256" key="6">
    <source>
        <dbReference type="ARBA" id="ARBA00023033"/>
    </source>
</evidence>
<evidence type="ECO:0000256" key="4">
    <source>
        <dbReference type="ARBA" id="ARBA00023002"/>
    </source>
</evidence>
<evidence type="ECO:0000256" key="3">
    <source>
        <dbReference type="ARBA" id="ARBA00022723"/>
    </source>
</evidence>